<dbReference type="OrthoDB" id="6021263at2759"/>
<dbReference type="InterPro" id="IPR024388">
    <property type="entry name" value="Ribosomal_mL58"/>
</dbReference>
<dbReference type="EMBL" id="HF935890">
    <property type="protein sequence ID" value="CCX32565.1"/>
    <property type="molecule type" value="Genomic_DNA"/>
</dbReference>
<proteinExistence type="predicted"/>
<dbReference type="AlphaFoldDB" id="U4LT13"/>
<dbReference type="eggNOG" id="ENOG502S0A4">
    <property type="taxonomic scope" value="Eukaryota"/>
</dbReference>
<dbReference type="GO" id="GO:0003735">
    <property type="term" value="F:structural constituent of ribosome"/>
    <property type="evidence" value="ECO:0007669"/>
    <property type="project" value="TreeGrafter"/>
</dbReference>
<dbReference type="Proteomes" id="UP000018144">
    <property type="component" value="Unassembled WGS sequence"/>
</dbReference>
<dbReference type="PANTHER" id="PTHR28266">
    <property type="entry name" value="54S RIBOSOMAL PROTEIN L20, MITOCHONDRIAL"/>
    <property type="match status" value="1"/>
</dbReference>
<organism evidence="2 3">
    <name type="scientific">Pyronema omphalodes (strain CBS 100304)</name>
    <name type="common">Pyronema confluens</name>
    <dbReference type="NCBI Taxonomy" id="1076935"/>
    <lineage>
        <taxon>Eukaryota</taxon>
        <taxon>Fungi</taxon>
        <taxon>Dikarya</taxon>
        <taxon>Ascomycota</taxon>
        <taxon>Pezizomycotina</taxon>
        <taxon>Pezizomycetes</taxon>
        <taxon>Pezizales</taxon>
        <taxon>Pyronemataceae</taxon>
        <taxon>Pyronema</taxon>
    </lineage>
</organism>
<keyword evidence="2" id="KW-0689">Ribosomal protein</keyword>
<name>U4LT13_PYROM</name>
<evidence type="ECO:0000256" key="1">
    <source>
        <dbReference type="SAM" id="MobiDB-lite"/>
    </source>
</evidence>
<protein>
    <submittedName>
        <fullName evidence="2">Similar to 54S ribosomal protein L20, mitochondrial acc. no. P22354</fullName>
    </submittedName>
</protein>
<dbReference type="OMA" id="CSQFFVG"/>
<dbReference type="PANTHER" id="PTHR28266:SF1">
    <property type="entry name" value="LARGE RIBOSOMAL SUBUNIT PROTEIN ML58"/>
    <property type="match status" value="1"/>
</dbReference>
<gene>
    <name evidence="2" type="ORF">PCON_13405</name>
</gene>
<keyword evidence="3" id="KW-1185">Reference proteome</keyword>
<sequence>MNAFTSVLRRTLAPVPAVSKIQVRNTASSRRLTKALRVHPHPSMILTSASPSADHIIYNPPSAAPTPMMTPEIFLPKNDARHSLYQAQEKAAATLPPPLREPYEKTYHLTETDMQRMRELRAGNPAEWPRTRLAKEFNCSTLFVGIVCQASEQRISEMAKRTEHIKNTWGAKRTAARAEREKRRAGWGGADGL</sequence>
<dbReference type="STRING" id="1076935.U4LT13"/>
<evidence type="ECO:0000313" key="3">
    <source>
        <dbReference type="Proteomes" id="UP000018144"/>
    </source>
</evidence>
<dbReference type="Pfam" id="PF12824">
    <property type="entry name" value="MRP-L20"/>
    <property type="match status" value="1"/>
</dbReference>
<keyword evidence="2" id="KW-0687">Ribonucleoprotein</keyword>
<dbReference type="GO" id="GO:0005762">
    <property type="term" value="C:mitochondrial large ribosomal subunit"/>
    <property type="evidence" value="ECO:0007669"/>
    <property type="project" value="TreeGrafter"/>
</dbReference>
<accession>U4LT13</accession>
<evidence type="ECO:0000313" key="2">
    <source>
        <dbReference type="EMBL" id="CCX32565.1"/>
    </source>
</evidence>
<reference evidence="2 3" key="1">
    <citation type="journal article" date="2013" name="PLoS Genet.">
        <title>The genome and development-dependent transcriptomes of Pyronema confluens: a window into fungal evolution.</title>
        <authorList>
            <person name="Traeger S."/>
            <person name="Altegoer F."/>
            <person name="Freitag M."/>
            <person name="Gabaldon T."/>
            <person name="Kempken F."/>
            <person name="Kumar A."/>
            <person name="Marcet-Houben M."/>
            <person name="Poggeler S."/>
            <person name="Stajich J.E."/>
            <person name="Nowrousian M."/>
        </authorList>
    </citation>
    <scope>NUCLEOTIDE SEQUENCE [LARGE SCALE GENOMIC DNA]</scope>
    <source>
        <strain evidence="3">CBS 100304</strain>
        <tissue evidence="2">Vegetative mycelium</tissue>
    </source>
</reference>
<feature type="region of interest" description="Disordered" evidence="1">
    <location>
        <begin position="171"/>
        <end position="193"/>
    </location>
</feature>